<keyword evidence="2" id="KW-1185">Reference proteome</keyword>
<protein>
    <submittedName>
        <fullName evidence="1">Uncharacterized protein</fullName>
    </submittedName>
</protein>
<reference evidence="1 2" key="1">
    <citation type="submission" date="2019-10" db="EMBL/GenBank/DDBJ databases">
        <title>Isolation, Identification of Microvirga thermotolerans HR1, a novel thermophilic bacterium and Comparative Genomics of the genus Microvirga.</title>
        <authorList>
            <person name="Li J."/>
            <person name="Zhang W."/>
            <person name="Lin M."/>
            <person name="Wang J."/>
        </authorList>
    </citation>
    <scope>NUCLEOTIDE SEQUENCE [LARGE SCALE GENOMIC DNA]</scope>
    <source>
        <strain evidence="1 2">HR1</strain>
    </source>
</reference>
<proteinExistence type="predicted"/>
<sequence length="146" mass="15172">MRRRRPAHRGVRPVATSFQRGIADAPAARAGACAGLALVLALSAILAAAAGGAAPARAQGAAAPSWVEVKCARYRQAWGEALARRGRQGLSRDFLDSHEAFLASGCTESPGVCPRSAEELDLANMMVVAAMNAGTASTFPPFRCPR</sequence>
<gene>
    <name evidence="1" type="ORF">GDR74_14025</name>
</gene>
<dbReference type="Proteomes" id="UP000325614">
    <property type="component" value="Chromosome"/>
</dbReference>
<accession>A0A5P9JZT2</accession>
<evidence type="ECO:0000313" key="1">
    <source>
        <dbReference type="EMBL" id="QFU17248.1"/>
    </source>
</evidence>
<name>A0A5P9JZT2_9HYPH</name>
<dbReference type="EMBL" id="CP045423">
    <property type="protein sequence ID" value="QFU17248.1"/>
    <property type="molecule type" value="Genomic_DNA"/>
</dbReference>
<dbReference type="KEGG" id="mico:GDR74_14025"/>
<evidence type="ECO:0000313" key="2">
    <source>
        <dbReference type="Proteomes" id="UP000325614"/>
    </source>
</evidence>
<organism evidence="1 2">
    <name type="scientific">Microvirga thermotolerans</name>
    <dbReference type="NCBI Taxonomy" id="2651334"/>
    <lineage>
        <taxon>Bacteria</taxon>
        <taxon>Pseudomonadati</taxon>
        <taxon>Pseudomonadota</taxon>
        <taxon>Alphaproteobacteria</taxon>
        <taxon>Hyphomicrobiales</taxon>
        <taxon>Methylobacteriaceae</taxon>
        <taxon>Microvirga</taxon>
    </lineage>
</organism>
<dbReference type="AlphaFoldDB" id="A0A5P9JZT2"/>
<dbReference type="RefSeq" id="WP_152586884.1">
    <property type="nucleotide sequence ID" value="NZ_CP045423.1"/>
</dbReference>